<dbReference type="AlphaFoldDB" id="A0A2R5GEE0"/>
<gene>
    <name evidence="2" type="ORF">FCC1311_055392</name>
</gene>
<protein>
    <submittedName>
        <fullName evidence="2">Thioredoxin-related transmembrane protein 2</fullName>
    </submittedName>
</protein>
<dbReference type="Proteomes" id="UP000241890">
    <property type="component" value="Unassembled WGS sequence"/>
</dbReference>
<name>A0A2R5GEE0_9STRA</name>
<evidence type="ECO:0000313" key="3">
    <source>
        <dbReference type="Proteomes" id="UP000241890"/>
    </source>
</evidence>
<reference evidence="2 3" key="1">
    <citation type="submission" date="2017-12" db="EMBL/GenBank/DDBJ databases">
        <title>Sequencing, de novo assembly and annotation of complete genome of a new Thraustochytrid species, strain FCC1311.</title>
        <authorList>
            <person name="Sedici K."/>
            <person name="Godart F."/>
            <person name="Aiese Cigliano R."/>
            <person name="Sanseverino W."/>
            <person name="Barakat M."/>
            <person name="Ortet P."/>
            <person name="Marechal E."/>
            <person name="Cagnac O."/>
            <person name="Amato A."/>
        </authorList>
    </citation>
    <scope>NUCLEOTIDE SEQUENCE [LARGE SCALE GENOMIC DNA]</scope>
</reference>
<sequence length="283" mass="31120">MASRFLQPYYLVNAALLVTYVPVRLLLLRPDPALAERAAAATGNGEETGGGLFQLDAYLGLPREFEILITLALYLAMQYRRARSIEGFVSTAITYSKLAVVLMAYFGNRTVFYWYVIIFSMLAILLQSPKFAWSEKVEEIDAEQAEALQSASSASGTASKKAKSKSVLLFCGVEGNQSCAEFVPSFSWLADKHASKNLTFARVDLGDNDETASKLKVQTTIESIQLPSMLLFQNGVEQRRLPPLDTDGNAVPAAFDKRSVEAYFSLADRSLGKSVSEPKNKDN</sequence>
<dbReference type="Gene3D" id="3.40.30.10">
    <property type="entry name" value="Glutaredoxin"/>
    <property type="match status" value="1"/>
</dbReference>
<dbReference type="SUPFAM" id="SSF52833">
    <property type="entry name" value="Thioredoxin-like"/>
    <property type="match status" value="1"/>
</dbReference>
<accession>A0A2R5GEE0</accession>
<dbReference type="EMBL" id="BEYU01000056">
    <property type="protein sequence ID" value="GBG29317.1"/>
    <property type="molecule type" value="Genomic_DNA"/>
</dbReference>
<proteinExistence type="predicted"/>
<dbReference type="OrthoDB" id="20229at2759"/>
<organism evidence="2 3">
    <name type="scientific">Hondaea fermentalgiana</name>
    <dbReference type="NCBI Taxonomy" id="2315210"/>
    <lineage>
        <taxon>Eukaryota</taxon>
        <taxon>Sar</taxon>
        <taxon>Stramenopiles</taxon>
        <taxon>Bigyra</taxon>
        <taxon>Labyrinthulomycetes</taxon>
        <taxon>Thraustochytrida</taxon>
        <taxon>Thraustochytriidae</taxon>
        <taxon>Hondaea</taxon>
    </lineage>
</organism>
<dbReference type="InterPro" id="IPR036249">
    <property type="entry name" value="Thioredoxin-like_sf"/>
</dbReference>
<feature type="transmembrane region" description="Helical" evidence="1">
    <location>
        <begin position="6"/>
        <end position="27"/>
    </location>
</feature>
<keyword evidence="1" id="KW-1133">Transmembrane helix</keyword>
<keyword evidence="1" id="KW-0472">Membrane</keyword>
<keyword evidence="1 2" id="KW-0812">Transmembrane</keyword>
<evidence type="ECO:0000313" key="2">
    <source>
        <dbReference type="EMBL" id="GBG29317.1"/>
    </source>
</evidence>
<feature type="transmembrane region" description="Helical" evidence="1">
    <location>
        <begin position="112"/>
        <end position="128"/>
    </location>
</feature>
<dbReference type="InParanoid" id="A0A2R5GEE0"/>
<feature type="transmembrane region" description="Helical" evidence="1">
    <location>
        <begin position="87"/>
        <end position="106"/>
    </location>
</feature>
<comment type="caution">
    <text evidence="2">The sequence shown here is derived from an EMBL/GenBank/DDBJ whole genome shotgun (WGS) entry which is preliminary data.</text>
</comment>
<evidence type="ECO:0000256" key="1">
    <source>
        <dbReference type="SAM" id="Phobius"/>
    </source>
</evidence>
<keyword evidence="3" id="KW-1185">Reference proteome</keyword>